<comment type="subcellular location">
    <subcellularLocation>
        <location evidence="1">Cell membrane</location>
        <topology evidence="1">Multi-pass membrane protein</topology>
    </subcellularLocation>
</comment>
<dbReference type="AlphaFoldDB" id="A0A7M4D7E1"/>
<dbReference type="RefSeq" id="WP_156196174.1">
    <property type="nucleotide sequence ID" value="NZ_QTZN02000027.1"/>
</dbReference>
<evidence type="ECO:0000256" key="1">
    <source>
        <dbReference type="ARBA" id="ARBA00004651"/>
    </source>
</evidence>
<dbReference type="GO" id="GO:0022857">
    <property type="term" value="F:transmembrane transporter activity"/>
    <property type="evidence" value="ECO:0007669"/>
    <property type="project" value="TreeGrafter"/>
</dbReference>
<keyword evidence="4 6" id="KW-1133">Transmembrane helix</keyword>
<evidence type="ECO:0000313" key="9">
    <source>
        <dbReference type="EMBL" id="MUP38570.1"/>
    </source>
</evidence>
<dbReference type="InterPro" id="IPR003838">
    <property type="entry name" value="ABC3_permease_C"/>
</dbReference>
<reference evidence="10 11" key="1">
    <citation type="submission" date="2019-11" db="EMBL/GenBank/DDBJ databases">
        <title>Draft genome sequence of Labilibaculum sp. strain SYP isolated from Black Sea.</title>
        <authorList>
            <person name="Yadav S."/>
            <person name="Villanueva L."/>
        </authorList>
    </citation>
    <scope>NUCLEOTIDE SEQUENCE [LARGE SCALE GENOMIC DNA]</scope>
    <source>
        <strain evidence="10 11">44</strain>
    </source>
</reference>
<accession>A0A7M4D7E1</accession>
<comment type="caution">
    <text evidence="9">The sequence shown here is derived from an EMBL/GenBank/DDBJ whole genome shotgun (WGS) entry which is preliminary data.</text>
</comment>
<dbReference type="Proteomes" id="UP000462449">
    <property type="component" value="Unassembled WGS sequence"/>
</dbReference>
<keyword evidence="5 6" id="KW-0472">Membrane</keyword>
<dbReference type="PANTHER" id="PTHR30572">
    <property type="entry name" value="MEMBRANE COMPONENT OF TRANSPORTER-RELATED"/>
    <property type="match status" value="1"/>
</dbReference>
<dbReference type="Pfam" id="PF12704">
    <property type="entry name" value="MacB_PCD"/>
    <property type="match status" value="1"/>
</dbReference>
<evidence type="ECO:0000313" key="11">
    <source>
        <dbReference type="Proteomes" id="UP000285951"/>
    </source>
</evidence>
<dbReference type="EMBL" id="QTZN02000027">
    <property type="protein sequence ID" value="MVB07775.1"/>
    <property type="molecule type" value="Genomic_DNA"/>
</dbReference>
<evidence type="ECO:0000313" key="10">
    <source>
        <dbReference type="EMBL" id="MVB07775.1"/>
    </source>
</evidence>
<keyword evidence="2" id="KW-1003">Cell membrane</keyword>
<dbReference type="InterPro" id="IPR050250">
    <property type="entry name" value="Macrolide_Exporter_MacB"/>
</dbReference>
<evidence type="ECO:0000259" key="8">
    <source>
        <dbReference type="Pfam" id="PF12704"/>
    </source>
</evidence>
<dbReference type="GO" id="GO:0005886">
    <property type="term" value="C:plasma membrane"/>
    <property type="evidence" value="ECO:0007669"/>
    <property type="project" value="UniProtKB-SubCell"/>
</dbReference>
<dbReference type="PANTHER" id="PTHR30572:SF18">
    <property type="entry name" value="ABC-TYPE MACROLIDE FAMILY EXPORT SYSTEM PERMEASE COMPONENT 2"/>
    <property type="match status" value="1"/>
</dbReference>
<dbReference type="Proteomes" id="UP000285951">
    <property type="component" value="Unassembled WGS sequence"/>
</dbReference>
<dbReference type="InterPro" id="IPR025857">
    <property type="entry name" value="MacB_PCD"/>
</dbReference>
<proteinExistence type="predicted"/>
<feature type="transmembrane region" description="Helical" evidence="6">
    <location>
        <begin position="710"/>
        <end position="732"/>
    </location>
</feature>
<keyword evidence="3 6" id="KW-0812">Transmembrane</keyword>
<dbReference type="Pfam" id="PF02687">
    <property type="entry name" value="FtsX"/>
    <property type="match status" value="2"/>
</dbReference>
<feature type="domain" description="MacB-like periplasmic core" evidence="8">
    <location>
        <begin position="20"/>
        <end position="234"/>
    </location>
</feature>
<feature type="domain" description="ABC3 transporter permease C-terminal" evidence="7">
    <location>
        <begin position="671"/>
        <end position="782"/>
    </location>
</feature>
<name>A0A7M4D7E1_9BACT</name>
<feature type="domain" description="ABC3 transporter permease C-terminal" evidence="7">
    <location>
        <begin position="285"/>
        <end position="402"/>
    </location>
</feature>
<feature type="transmembrane region" description="Helical" evidence="6">
    <location>
        <begin position="744"/>
        <end position="770"/>
    </location>
</feature>
<evidence type="ECO:0000259" key="7">
    <source>
        <dbReference type="Pfam" id="PF02687"/>
    </source>
</evidence>
<feature type="transmembrane region" description="Helical" evidence="6">
    <location>
        <begin position="418"/>
        <end position="440"/>
    </location>
</feature>
<gene>
    <name evidence="10" type="ORF">DWB62_012160</name>
    <name evidence="9" type="ORF">GNY23_12160</name>
</gene>
<keyword evidence="11" id="KW-1185">Reference proteome</keyword>
<evidence type="ECO:0000256" key="6">
    <source>
        <dbReference type="SAM" id="Phobius"/>
    </source>
</evidence>
<feature type="transmembrane region" description="Helical" evidence="6">
    <location>
        <begin position="21"/>
        <end position="41"/>
    </location>
</feature>
<evidence type="ECO:0000256" key="3">
    <source>
        <dbReference type="ARBA" id="ARBA00022692"/>
    </source>
</evidence>
<protein>
    <submittedName>
        <fullName evidence="9">FtsX-like permease family protein</fullName>
    </submittedName>
</protein>
<dbReference type="EMBL" id="WOTW01000027">
    <property type="protein sequence ID" value="MUP38570.1"/>
    <property type="molecule type" value="Genomic_DNA"/>
</dbReference>
<feature type="transmembrane region" description="Helical" evidence="6">
    <location>
        <begin position="668"/>
        <end position="690"/>
    </location>
</feature>
<feature type="transmembrane region" description="Helical" evidence="6">
    <location>
        <begin position="376"/>
        <end position="397"/>
    </location>
</feature>
<evidence type="ECO:0000313" key="12">
    <source>
        <dbReference type="Proteomes" id="UP000462449"/>
    </source>
</evidence>
<evidence type="ECO:0000256" key="4">
    <source>
        <dbReference type="ARBA" id="ARBA00022989"/>
    </source>
</evidence>
<evidence type="ECO:0000256" key="2">
    <source>
        <dbReference type="ARBA" id="ARBA00022475"/>
    </source>
</evidence>
<feature type="transmembrane region" description="Helical" evidence="6">
    <location>
        <begin position="280"/>
        <end position="302"/>
    </location>
</feature>
<evidence type="ECO:0000256" key="5">
    <source>
        <dbReference type="ARBA" id="ARBA00023136"/>
    </source>
</evidence>
<feature type="transmembrane region" description="Helical" evidence="6">
    <location>
        <begin position="336"/>
        <end position="356"/>
    </location>
</feature>
<dbReference type="OrthoDB" id="8740261at2"/>
<reference evidence="9 12" key="2">
    <citation type="submission" date="2019-12" db="EMBL/GenBank/DDBJ databases">
        <title>Draft genome sequence of Labilibaculum sp. strain 44 isolated from deep waters of Black Sea.</title>
        <authorList>
            <person name="Yadav S."/>
            <person name="Villanueva L."/>
        </authorList>
    </citation>
    <scope>NUCLEOTIDE SEQUENCE [LARGE SCALE GENOMIC DNA]</scope>
    <source>
        <strain evidence="9 12">44</strain>
    </source>
</reference>
<organism evidence="9 12">
    <name type="scientific">Labilibaculum euxinus</name>
    <dbReference type="NCBI Taxonomy" id="2686357"/>
    <lineage>
        <taxon>Bacteria</taxon>
        <taxon>Pseudomonadati</taxon>
        <taxon>Bacteroidota</taxon>
        <taxon>Bacteroidia</taxon>
        <taxon>Marinilabiliales</taxon>
        <taxon>Marinifilaceae</taxon>
        <taxon>Labilibaculum</taxon>
    </lineage>
</organism>
<sequence>MLWYKLKLSFRSLAKDKLNSIINIFGLAVGMAAVILISIYVQHELSYDKFNTKQERIYKLISLLNNAGEKLTPYEIGLRLTNENFASQIPEIEEITQLYRGFTQNAKVNDQHFNGIRCHYVDTNFYKVFTLEPISGQSTNLFSNPNGVVINASTAEKLFGTTNAAGKELKMFGRLLTVNAVVKDLPLTSHYDFDMLLPFSGYPQHAGHQSLEYYTYILVKQGVDRNSTIKKIEDKYTQMLDDGFGEYGEETGAYLQRLSDIHLRSNYQQDLKPGGNINTIYIHILLAFLILIIAIINFINIITVQYDGKLNQIGIKKAIGAERIDLVKDFLGRTTLMAAVALLFGVILAEVLMPFFGRLMNRELPIDYLSNPLLFIGLPVMALFVGLISGLYPAITITRYTPASIIKGKLPGNHDTNLLSRILVIFQFSASIVLISAVIISQQQIDYMKNADLGFDTEQVIAINNLSQIQTQAYSSIKQELLKIPQISFVSASLHLPGGGGSGQIFRLYGTDIKNTKDYNEYRVRPGYFKTLGIQFVEGNTFTESQVENCKGIILNEAAVKYLNVDDPLGRIVWFHEDKYEIQGIVKDFHYASLQEKIAPLMFTCFSDNRNIQFVLLKVKTNNMTDLLPKIKETFKKVDPERVNYHMFIDDVCRDRYQTEERSQILTGYSSALSIILALLGLYSLTLFMVQKRTKEIGIRKVTGASISQISLLLFSNFLKWIAIAFMISIPVSYYIMQHWLEQFAYHITIGPLPFVFAGLLTAIFALLVVGGQTWKAANQNPVDSLRSE</sequence>